<keyword evidence="4" id="KW-0808">Transferase</keyword>
<accession>A0A2H9ZXV6</accession>
<feature type="domain" description="Remorin C-terminal" evidence="3">
    <location>
        <begin position="232"/>
        <end position="335"/>
    </location>
</feature>
<dbReference type="InterPro" id="IPR005516">
    <property type="entry name" value="Remorin_C"/>
</dbReference>
<feature type="region of interest" description="Disordered" evidence="2">
    <location>
        <begin position="140"/>
        <end position="165"/>
    </location>
</feature>
<keyword evidence="5" id="KW-1185">Reference proteome</keyword>
<dbReference type="STRING" id="1088818.A0A2H9ZXV6"/>
<feature type="compositionally biased region" description="Low complexity" evidence="2">
    <location>
        <begin position="314"/>
        <end position="324"/>
    </location>
</feature>
<feature type="region of interest" description="Disordered" evidence="2">
    <location>
        <begin position="311"/>
        <end position="342"/>
    </location>
</feature>
<evidence type="ECO:0000313" key="4">
    <source>
        <dbReference type="EMBL" id="PKA48113.1"/>
    </source>
</evidence>
<proteinExistence type="inferred from homology"/>
<dbReference type="PANTHER" id="PTHR31471:SF1">
    <property type="entry name" value="OS12G0613600 PROTEIN"/>
    <property type="match status" value="1"/>
</dbReference>
<dbReference type="Proteomes" id="UP000236161">
    <property type="component" value="Unassembled WGS sequence"/>
</dbReference>
<dbReference type="EMBL" id="KZ452995">
    <property type="protein sequence ID" value="PKA48113.1"/>
    <property type="molecule type" value="Genomic_DNA"/>
</dbReference>
<dbReference type="Pfam" id="PF03763">
    <property type="entry name" value="Remorin_C"/>
    <property type="match status" value="1"/>
</dbReference>
<name>A0A2H9ZXV6_9ASPA</name>
<sequence>MPFFAKPAPSKWDDAQKWIPVTTSIRQGKQMRMMGFMGGRQHAPPAKVVFEIMGDSVTKRIDLNQARKEIGGQKEMTCVPESSSAVDLSMDPTPSFGDSALDSAVSLTHDVTSSSHSTSTFVSPPTVKSVSMRDMGTEMTPLASQEQSRTGTPIRATSPSRSPIESAELNGNKRLSEKELRIKTRKEIMALGTQLGKMNIAAWASKEEDEETDASTYLKAVPLDNQRAKEVIESRAAAWEEAEKAKYLARFKQEEIKIQAWENHQKAKMEAEMKKIEVAVERMRTRAHEKLMNKLAASRLKAEEKLAAAEARRNQQAARTAEQAENIRKTGRLPRSFSSWCF</sequence>
<evidence type="ECO:0000259" key="3">
    <source>
        <dbReference type="Pfam" id="PF03763"/>
    </source>
</evidence>
<feature type="compositionally biased region" description="Polar residues" evidence="2">
    <location>
        <begin position="142"/>
        <end position="163"/>
    </location>
</feature>
<comment type="similarity">
    <text evidence="1">Belongs to the remorin family.</text>
</comment>
<evidence type="ECO:0000256" key="1">
    <source>
        <dbReference type="ARBA" id="ARBA00005711"/>
    </source>
</evidence>
<evidence type="ECO:0000256" key="2">
    <source>
        <dbReference type="SAM" id="MobiDB-lite"/>
    </source>
</evidence>
<dbReference type="PANTHER" id="PTHR31471">
    <property type="entry name" value="OS02G0116800 PROTEIN"/>
    <property type="match status" value="1"/>
</dbReference>
<organism evidence="4 5">
    <name type="scientific">Apostasia shenzhenica</name>
    <dbReference type="NCBI Taxonomy" id="1088818"/>
    <lineage>
        <taxon>Eukaryota</taxon>
        <taxon>Viridiplantae</taxon>
        <taxon>Streptophyta</taxon>
        <taxon>Embryophyta</taxon>
        <taxon>Tracheophyta</taxon>
        <taxon>Spermatophyta</taxon>
        <taxon>Magnoliopsida</taxon>
        <taxon>Liliopsida</taxon>
        <taxon>Asparagales</taxon>
        <taxon>Orchidaceae</taxon>
        <taxon>Apostasioideae</taxon>
        <taxon>Apostasia</taxon>
    </lineage>
</organism>
<reference evidence="4 5" key="1">
    <citation type="journal article" date="2017" name="Nature">
        <title>The Apostasia genome and the evolution of orchids.</title>
        <authorList>
            <person name="Zhang G.Q."/>
            <person name="Liu K.W."/>
            <person name="Li Z."/>
            <person name="Lohaus R."/>
            <person name="Hsiao Y.Y."/>
            <person name="Niu S.C."/>
            <person name="Wang J.Y."/>
            <person name="Lin Y.C."/>
            <person name="Xu Q."/>
            <person name="Chen L.J."/>
            <person name="Yoshida K."/>
            <person name="Fujiwara S."/>
            <person name="Wang Z.W."/>
            <person name="Zhang Y.Q."/>
            <person name="Mitsuda N."/>
            <person name="Wang M."/>
            <person name="Liu G.H."/>
            <person name="Pecoraro L."/>
            <person name="Huang H.X."/>
            <person name="Xiao X.J."/>
            <person name="Lin M."/>
            <person name="Wu X.Y."/>
            <person name="Wu W.L."/>
            <person name="Chen Y.Y."/>
            <person name="Chang S.B."/>
            <person name="Sakamoto S."/>
            <person name="Ohme-Takagi M."/>
            <person name="Yagi M."/>
            <person name="Zeng S.J."/>
            <person name="Shen C.Y."/>
            <person name="Yeh C.M."/>
            <person name="Luo Y.B."/>
            <person name="Tsai W.C."/>
            <person name="Van de Peer Y."/>
            <person name="Liu Z.J."/>
        </authorList>
    </citation>
    <scope>NUCLEOTIDE SEQUENCE [LARGE SCALE GENOMIC DNA]</scope>
    <source>
        <strain evidence="5">cv. Shenzhen</strain>
        <tissue evidence="4">Stem</tissue>
    </source>
</reference>
<gene>
    <name evidence="4" type="ORF">AXF42_Ash015876</name>
</gene>
<dbReference type="AlphaFoldDB" id="A0A2H9ZXV6"/>
<dbReference type="GO" id="GO:0016740">
    <property type="term" value="F:transferase activity"/>
    <property type="evidence" value="ECO:0007669"/>
    <property type="project" value="UniProtKB-KW"/>
</dbReference>
<evidence type="ECO:0000313" key="5">
    <source>
        <dbReference type="Proteomes" id="UP000236161"/>
    </source>
</evidence>
<dbReference type="OrthoDB" id="1900877at2759"/>
<protein>
    <recommendedName>
        <fullName evidence="3">Remorin C-terminal domain-containing protein</fullName>
    </recommendedName>
</protein>